<gene>
    <name evidence="2" type="ORF">K470DRAFT_209714</name>
</gene>
<evidence type="ECO:0008006" key="4">
    <source>
        <dbReference type="Google" id="ProtNLM"/>
    </source>
</evidence>
<proteinExistence type="predicted"/>
<dbReference type="AlphaFoldDB" id="A0A6A7C9X3"/>
<dbReference type="PIRSF" id="PIRSF002590">
    <property type="entry name" value="HSP9/HSP12_fun"/>
    <property type="match status" value="1"/>
</dbReference>
<evidence type="ECO:0000313" key="2">
    <source>
        <dbReference type="EMBL" id="KAF2864193.1"/>
    </source>
</evidence>
<dbReference type="EMBL" id="MU005958">
    <property type="protein sequence ID" value="KAF2864193.1"/>
    <property type="molecule type" value="Genomic_DNA"/>
</dbReference>
<dbReference type="Pfam" id="PF04119">
    <property type="entry name" value="HSP9_HSP12"/>
    <property type="match status" value="1"/>
</dbReference>
<feature type="region of interest" description="Disordered" evidence="1">
    <location>
        <begin position="1"/>
        <end position="86"/>
    </location>
</feature>
<reference evidence="2" key="1">
    <citation type="journal article" date="2020" name="Stud. Mycol.">
        <title>101 Dothideomycetes genomes: a test case for predicting lifestyles and emergence of pathogens.</title>
        <authorList>
            <person name="Haridas S."/>
            <person name="Albert R."/>
            <person name="Binder M."/>
            <person name="Bloem J."/>
            <person name="Labutti K."/>
            <person name="Salamov A."/>
            <person name="Andreopoulos B."/>
            <person name="Baker S."/>
            <person name="Barry K."/>
            <person name="Bills G."/>
            <person name="Bluhm B."/>
            <person name="Cannon C."/>
            <person name="Castanera R."/>
            <person name="Culley D."/>
            <person name="Daum C."/>
            <person name="Ezra D."/>
            <person name="Gonzalez J."/>
            <person name="Henrissat B."/>
            <person name="Kuo A."/>
            <person name="Liang C."/>
            <person name="Lipzen A."/>
            <person name="Lutzoni F."/>
            <person name="Magnuson J."/>
            <person name="Mondo S."/>
            <person name="Nolan M."/>
            <person name="Ohm R."/>
            <person name="Pangilinan J."/>
            <person name="Park H.-J."/>
            <person name="Ramirez L."/>
            <person name="Alfaro M."/>
            <person name="Sun H."/>
            <person name="Tritt A."/>
            <person name="Yoshinaga Y."/>
            <person name="Zwiers L.-H."/>
            <person name="Turgeon B."/>
            <person name="Goodwin S."/>
            <person name="Spatafora J."/>
            <person name="Crous P."/>
            <person name="Grigoriev I."/>
        </authorList>
    </citation>
    <scope>NUCLEOTIDE SEQUENCE</scope>
    <source>
        <strain evidence="2">CBS 480.64</strain>
    </source>
</reference>
<dbReference type="InterPro" id="IPR007250">
    <property type="entry name" value="HSP9_HSP12"/>
</dbReference>
<dbReference type="OrthoDB" id="2348401at2759"/>
<feature type="compositionally biased region" description="Basic and acidic residues" evidence="1">
    <location>
        <begin position="1"/>
        <end position="15"/>
    </location>
</feature>
<sequence length="86" mass="9197">MTDSTRKDLGDKIADKATPNESKSYTDQAKDSLTGAADKAQRDFVPDNQKSTGQSLQDKVSRTGSSEADKGEGLLDKAKDAMGMNK</sequence>
<feature type="compositionally biased region" description="Polar residues" evidence="1">
    <location>
        <begin position="48"/>
        <end position="66"/>
    </location>
</feature>
<evidence type="ECO:0000256" key="1">
    <source>
        <dbReference type="SAM" id="MobiDB-lite"/>
    </source>
</evidence>
<feature type="compositionally biased region" description="Basic and acidic residues" evidence="1">
    <location>
        <begin position="67"/>
        <end position="80"/>
    </location>
</feature>
<keyword evidence="3" id="KW-1185">Reference proteome</keyword>
<organism evidence="2 3">
    <name type="scientific">Piedraia hortae CBS 480.64</name>
    <dbReference type="NCBI Taxonomy" id="1314780"/>
    <lineage>
        <taxon>Eukaryota</taxon>
        <taxon>Fungi</taxon>
        <taxon>Dikarya</taxon>
        <taxon>Ascomycota</taxon>
        <taxon>Pezizomycotina</taxon>
        <taxon>Dothideomycetes</taxon>
        <taxon>Dothideomycetidae</taxon>
        <taxon>Capnodiales</taxon>
        <taxon>Piedraiaceae</taxon>
        <taxon>Piedraia</taxon>
    </lineage>
</organism>
<evidence type="ECO:0000313" key="3">
    <source>
        <dbReference type="Proteomes" id="UP000799421"/>
    </source>
</evidence>
<name>A0A6A7C9X3_9PEZI</name>
<accession>A0A6A7C9X3</accession>
<dbReference type="Proteomes" id="UP000799421">
    <property type="component" value="Unassembled WGS sequence"/>
</dbReference>
<protein>
    <recommendedName>
        <fullName evidence="4">Chaperone/heat shock protein Hsp12</fullName>
    </recommendedName>
</protein>
<dbReference type="Gene3D" id="6.10.280.100">
    <property type="match status" value="1"/>
</dbReference>